<dbReference type="Pfam" id="PF00646">
    <property type="entry name" value="F-box"/>
    <property type="match status" value="1"/>
</dbReference>
<dbReference type="InterPro" id="IPR050796">
    <property type="entry name" value="SCF_F-box_component"/>
</dbReference>
<organism evidence="2">
    <name type="scientific">Davidia involucrata</name>
    <name type="common">Dove tree</name>
    <dbReference type="NCBI Taxonomy" id="16924"/>
    <lineage>
        <taxon>Eukaryota</taxon>
        <taxon>Viridiplantae</taxon>
        <taxon>Streptophyta</taxon>
        <taxon>Embryophyta</taxon>
        <taxon>Tracheophyta</taxon>
        <taxon>Spermatophyta</taxon>
        <taxon>Magnoliopsida</taxon>
        <taxon>eudicotyledons</taxon>
        <taxon>Gunneridae</taxon>
        <taxon>Pentapetalae</taxon>
        <taxon>asterids</taxon>
        <taxon>Cornales</taxon>
        <taxon>Nyssaceae</taxon>
        <taxon>Davidia</taxon>
    </lineage>
</organism>
<dbReference type="SMART" id="SM00256">
    <property type="entry name" value="FBOX"/>
    <property type="match status" value="1"/>
</dbReference>
<dbReference type="EMBL" id="GHES01010555">
    <property type="protein sequence ID" value="MPA41114.1"/>
    <property type="molecule type" value="Transcribed_RNA"/>
</dbReference>
<sequence>MRTMSDFVPPDLLIEILTKVPVKSLLRFTCVCKSWYSLITNPIFITAHLNQTIANNKKNSRSLLLRHYSKNDKKEHYTLHHDDETFGDKFLELEFPFKSQLGFFRIVGSCNGLLCLCDDLFGDTHTIILWNPSIRKSVNLPMPSKPQWPNMFVLGFGVNPATNDYKVVRIVYYKEYLYRYKVPPEVEIYTLSTGSWRSVSSAAPSYCMVEFMWSQVFVNGAVHWIAYDLRVVGGFHSLIVSFDMGNEVFGEMMLPDALAGQHAINLSITVLEESLAVFKYDKQIGTESCCIWVMKEYGVAESWTRMVTIDLPGALGSTVEFRKNGEVLLSTRDNMLASYDPKTQQIKDLGIHGNSRSFYVDTYIESLFLLKGQNRFLEGQLYSHLTSEEKRMELISSSKEECC</sequence>
<dbReference type="NCBIfam" id="TIGR01640">
    <property type="entry name" value="F_box_assoc_1"/>
    <property type="match status" value="1"/>
</dbReference>
<dbReference type="InterPro" id="IPR001810">
    <property type="entry name" value="F-box_dom"/>
</dbReference>
<feature type="domain" description="F-box" evidence="1">
    <location>
        <begin position="2"/>
        <end position="47"/>
    </location>
</feature>
<dbReference type="InterPro" id="IPR006527">
    <property type="entry name" value="F-box-assoc_dom_typ1"/>
</dbReference>
<protein>
    <recommendedName>
        <fullName evidence="1">F-box domain-containing protein</fullName>
    </recommendedName>
</protein>
<dbReference type="PROSITE" id="PS50181">
    <property type="entry name" value="FBOX"/>
    <property type="match status" value="1"/>
</dbReference>
<dbReference type="Pfam" id="PF07734">
    <property type="entry name" value="FBA_1"/>
    <property type="match status" value="1"/>
</dbReference>
<dbReference type="PANTHER" id="PTHR31672">
    <property type="entry name" value="BNACNNG10540D PROTEIN"/>
    <property type="match status" value="1"/>
</dbReference>
<proteinExistence type="predicted"/>
<name>A0A5B6ZAI8_DAVIN</name>
<dbReference type="Gene3D" id="1.20.1280.50">
    <property type="match status" value="1"/>
</dbReference>
<accession>A0A5B6ZAI8</accession>
<dbReference type="PANTHER" id="PTHR31672:SF10">
    <property type="entry name" value="F-BOX DOMAIN-CONTAINING PROTEIN"/>
    <property type="match status" value="1"/>
</dbReference>
<reference evidence="2" key="1">
    <citation type="submission" date="2019-08" db="EMBL/GenBank/DDBJ databases">
        <title>Reference gene set and small RNA set construction with multiple tissues from Davidia involucrata Baill.</title>
        <authorList>
            <person name="Yang H."/>
            <person name="Zhou C."/>
            <person name="Li G."/>
            <person name="Wang J."/>
            <person name="Gao P."/>
            <person name="Wang M."/>
            <person name="Wang R."/>
            <person name="Zhao Y."/>
        </authorList>
    </citation>
    <scope>NUCLEOTIDE SEQUENCE</scope>
    <source>
        <tissue evidence="2">Mixed with DoveR01_LX</tissue>
    </source>
</reference>
<dbReference type="SUPFAM" id="SSF81383">
    <property type="entry name" value="F-box domain"/>
    <property type="match status" value="1"/>
</dbReference>
<dbReference type="InterPro" id="IPR036047">
    <property type="entry name" value="F-box-like_dom_sf"/>
</dbReference>
<gene>
    <name evidence="2" type="ORF">Din_010555</name>
</gene>
<dbReference type="CDD" id="cd22157">
    <property type="entry name" value="F-box_AtFBW1-like"/>
    <property type="match status" value="1"/>
</dbReference>
<dbReference type="InterPro" id="IPR017451">
    <property type="entry name" value="F-box-assoc_interact_dom"/>
</dbReference>
<evidence type="ECO:0000313" key="2">
    <source>
        <dbReference type="EMBL" id="MPA41114.1"/>
    </source>
</evidence>
<evidence type="ECO:0000259" key="1">
    <source>
        <dbReference type="PROSITE" id="PS50181"/>
    </source>
</evidence>
<dbReference type="AlphaFoldDB" id="A0A5B6ZAI8"/>